<accession>A0A3E0HVA1</accession>
<keyword evidence="2 5" id="KW-0812">Transmembrane</keyword>
<evidence type="ECO:0000256" key="5">
    <source>
        <dbReference type="SAM" id="Phobius"/>
    </source>
</evidence>
<comment type="caution">
    <text evidence="7">The sequence shown here is derived from an EMBL/GenBank/DDBJ whole genome shotgun (WGS) entry which is preliminary data.</text>
</comment>
<sequence length="96" mass="11154">MNKHYLQSKVKSTGTAYILLLFLGAHYAYLGKWGVQFLYWFTLGGLGIWALIDLFTMSSKVEKFNSLIFQQIEEIDKKEREDERARNIAMVQAMKA</sequence>
<feature type="domain" description="TM2" evidence="6">
    <location>
        <begin position="10"/>
        <end position="55"/>
    </location>
</feature>
<evidence type="ECO:0000313" key="8">
    <source>
        <dbReference type="Proteomes" id="UP000256884"/>
    </source>
</evidence>
<evidence type="ECO:0000256" key="2">
    <source>
        <dbReference type="ARBA" id="ARBA00022692"/>
    </source>
</evidence>
<protein>
    <submittedName>
        <fullName evidence="7">TM2 domain-containing protein</fullName>
    </submittedName>
</protein>
<keyword evidence="4 5" id="KW-0472">Membrane</keyword>
<dbReference type="InterPro" id="IPR007829">
    <property type="entry name" value="TM2"/>
</dbReference>
<dbReference type="EMBL" id="QUNS01000004">
    <property type="protein sequence ID" value="REH50443.1"/>
    <property type="molecule type" value="Genomic_DNA"/>
</dbReference>
<feature type="transmembrane region" description="Helical" evidence="5">
    <location>
        <begin position="12"/>
        <end position="31"/>
    </location>
</feature>
<evidence type="ECO:0000313" key="7">
    <source>
        <dbReference type="EMBL" id="REH50443.1"/>
    </source>
</evidence>
<evidence type="ECO:0000259" key="6">
    <source>
        <dbReference type="Pfam" id="PF05154"/>
    </source>
</evidence>
<dbReference type="PANTHER" id="PTHR21016:SF25">
    <property type="entry name" value="TM2 DOMAIN-CONTAINING PROTEIN DDB_G0277895-RELATED"/>
    <property type="match status" value="1"/>
</dbReference>
<gene>
    <name evidence="7" type="ORF">C7448_10455</name>
</gene>
<proteinExistence type="predicted"/>
<dbReference type="Proteomes" id="UP000256884">
    <property type="component" value="Unassembled WGS sequence"/>
</dbReference>
<keyword evidence="8" id="KW-1185">Reference proteome</keyword>
<dbReference type="PANTHER" id="PTHR21016">
    <property type="entry name" value="BETA-AMYLOID BINDING PROTEIN-RELATED"/>
    <property type="match status" value="1"/>
</dbReference>
<dbReference type="RefSeq" id="WP_115901047.1">
    <property type="nucleotide sequence ID" value="NZ_QUNS01000004.1"/>
</dbReference>
<dbReference type="InterPro" id="IPR050932">
    <property type="entry name" value="TM2D1-3-like"/>
</dbReference>
<name>A0A3E0HVA1_9FLAO</name>
<comment type="subcellular location">
    <subcellularLocation>
        <location evidence="1">Membrane</location>
        <topology evidence="1">Multi-pass membrane protein</topology>
    </subcellularLocation>
</comment>
<keyword evidence="3 5" id="KW-1133">Transmembrane helix</keyword>
<evidence type="ECO:0000256" key="3">
    <source>
        <dbReference type="ARBA" id="ARBA00022989"/>
    </source>
</evidence>
<evidence type="ECO:0000256" key="1">
    <source>
        <dbReference type="ARBA" id="ARBA00004141"/>
    </source>
</evidence>
<reference evidence="7 8" key="1">
    <citation type="submission" date="2018-08" db="EMBL/GenBank/DDBJ databases">
        <title>Genomic Encyclopedia of Type Strains, Phase IV (KMG-IV): sequencing the most valuable type-strain genomes for metagenomic binning, comparative biology and taxonomic classification.</title>
        <authorList>
            <person name="Goeker M."/>
        </authorList>
    </citation>
    <scope>NUCLEOTIDE SEQUENCE [LARGE SCALE GENOMIC DNA]</scope>
    <source>
        <strain evidence="7 8">DSM 18841</strain>
    </source>
</reference>
<dbReference type="AlphaFoldDB" id="A0A3E0HVA1"/>
<feature type="transmembrane region" description="Helical" evidence="5">
    <location>
        <begin position="37"/>
        <end position="56"/>
    </location>
</feature>
<organism evidence="7 8">
    <name type="scientific">Tenacibaculum gallaicum</name>
    <dbReference type="NCBI Taxonomy" id="561505"/>
    <lineage>
        <taxon>Bacteria</taxon>
        <taxon>Pseudomonadati</taxon>
        <taxon>Bacteroidota</taxon>
        <taxon>Flavobacteriia</taxon>
        <taxon>Flavobacteriales</taxon>
        <taxon>Flavobacteriaceae</taxon>
        <taxon>Tenacibaculum</taxon>
    </lineage>
</organism>
<dbReference type="Pfam" id="PF05154">
    <property type="entry name" value="TM2"/>
    <property type="match status" value="1"/>
</dbReference>
<dbReference type="OrthoDB" id="9816361at2"/>
<evidence type="ECO:0000256" key="4">
    <source>
        <dbReference type="ARBA" id="ARBA00023136"/>
    </source>
</evidence>
<dbReference type="GO" id="GO:0016020">
    <property type="term" value="C:membrane"/>
    <property type="evidence" value="ECO:0007669"/>
    <property type="project" value="UniProtKB-SubCell"/>
</dbReference>